<dbReference type="PANTHER" id="PTHR11079:SF190">
    <property type="entry name" value="CYTOSINE DEAMINASE"/>
    <property type="match status" value="1"/>
</dbReference>
<dbReference type="Proteomes" id="UP000782610">
    <property type="component" value="Unassembled WGS sequence"/>
</dbReference>
<evidence type="ECO:0000313" key="10">
    <source>
        <dbReference type="EMBL" id="MBI4920163.1"/>
    </source>
</evidence>
<dbReference type="PROSITE" id="PS51747">
    <property type="entry name" value="CYT_DCMP_DEAMINASES_2"/>
    <property type="match status" value="1"/>
</dbReference>
<evidence type="ECO:0000259" key="9">
    <source>
        <dbReference type="PROSITE" id="PS51747"/>
    </source>
</evidence>
<evidence type="ECO:0000256" key="8">
    <source>
        <dbReference type="ARBA" id="ARBA00060693"/>
    </source>
</evidence>
<comment type="pathway">
    <text evidence="8">Pyrimidine metabolism.</text>
</comment>
<dbReference type="AlphaFoldDB" id="A0A933KZU8"/>
<dbReference type="InterPro" id="IPR016192">
    <property type="entry name" value="APOBEC/CMP_deaminase_Zn-bd"/>
</dbReference>
<keyword evidence="5" id="KW-0479">Metal-binding</keyword>
<dbReference type="GO" id="GO:0072527">
    <property type="term" value="P:pyrimidine-containing compound metabolic process"/>
    <property type="evidence" value="ECO:0007669"/>
    <property type="project" value="UniProtKB-ARBA"/>
</dbReference>
<keyword evidence="6" id="KW-0378">Hydrolase</keyword>
<reference evidence="10" key="1">
    <citation type="submission" date="2020-07" db="EMBL/GenBank/DDBJ databases">
        <title>Huge and variable diversity of episymbiotic CPR bacteria and DPANN archaea in groundwater ecosystems.</title>
        <authorList>
            <person name="He C.Y."/>
            <person name="Keren R."/>
            <person name="Whittaker M."/>
            <person name="Farag I.F."/>
            <person name="Doudna J."/>
            <person name="Cate J.H.D."/>
            <person name="Banfield J.F."/>
        </authorList>
    </citation>
    <scope>NUCLEOTIDE SEQUENCE</scope>
    <source>
        <strain evidence="10">NC_groundwater_1586_Pr3_B-0.1um_66_15</strain>
    </source>
</reference>
<feature type="domain" description="CMP/dCMP-type deaminase" evidence="9">
    <location>
        <begin position="6"/>
        <end position="113"/>
    </location>
</feature>
<name>A0A933KZU8_9HYPH</name>
<organism evidence="10 11">
    <name type="scientific">Devosia nanyangense</name>
    <dbReference type="NCBI Taxonomy" id="1228055"/>
    <lineage>
        <taxon>Bacteria</taxon>
        <taxon>Pseudomonadati</taxon>
        <taxon>Pseudomonadota</taxon>
        <taxon>Alphaproteobacteria</taxon>
        <taxon>Hyphomicrobiales</taxon>
        <taxon>Devosiaceae</taxon>
        <taxon>Devosia</taxon>
    </lineage>
</organism>
<dbReference type="Gene3D" id="3.40.140.10">
    <property type="entry name" value="Cytidine Deaminase, domain 2"/>
    <property type="match status" value="1"/>
</dbReference>
<evidence type="ECO:0000256" key="6">
    <source>
        <dbReference type="ARBA" id="ARBA00022801"/>
    </source>
</evidence>
<dbReference type="GO" id="GO:0008835">
    <property type="term" value="F:diaminohydroxyphosphoribosylaminopyrimidine deaminase activity"/>
    <property type="evidence" value="ECO:0007669"/>
    <property type="project" value="TreeGrafter"/>
</dbReference>
<comment type="subcellular location">
    <subcellularLocation>
        <location evidence="2">Cytoplasm</location>
    </subcellularLocation>
</comment>
<dbReference type="SUPFAM" id="SSF53927">
    <property type="entry name" value="Cytidine deaminase-like"/>
    <property type="match status" value="1"/>
</dbReference>
<keyword evidence="4" id="KW-0963">Cytoplasm</keyword>
<evidence type="ECO:0000256" key="5">
    <source>
        <dbReference type="ARBA" id="ARBA00022723"/>
    </source>
</evidence>
<gene>
    <name evidence="10" type="ORF">HY834_00305</name>
</gene>
<evidence type="ECO:0000256" key="3">
    <source>
        <dbReference type="ARBA" id="ARBA00011738"/>
    </source>
</evidence>
<comment type="subunit">
    <text evidence="3">Homodimer.</text>
</comment>
<keyword evidence="7" id="KW-0862">Zinc</keyword>
<proteinExistence type="predicted"/>
<dbReference type="FunFam" id="3.40.140.10:FF:000016">
    <property type="entry name" value="Cytosine deaminase"/>
    <property type="match status" value="1"/>
</dbReference>
<evidence type="ECO:0000256" key="2">
    <source>
        <dbReference type="ARBA" id="ARBA00004496"/>
    </source>
</evidence>
<accession>A0A933KZU8</accession>
<dbReference type="PROSITE" id="PS00903">
    <property type="entry name" value="CYT_DCMP_DEAMINASES_1"/>
    <property type="match status" value="1"/>
</dbReference>
<dbReference type="PANTHER" id="PTHR11079">
    <property type="entry name" value="CYTOSINE DEAMINASE FAMILY MEMBER"/>
    <property type="match status" value="1"/>
</dbReference>
<sequence>MPTQAELDRKFLDAAYEEAQQGLREGGIPIGSVLVRNGEIIGRGHNRRVQKGDPILHGEMDAIQNAGRQRTYKDVTCYTTLSPCMMCTGTIIQFGVARVVVAESKNFKGFQDVMTLAGVDVVDYHEPRCEHMMADFIEKHPELWNEDIGE</sequence>
<comment type="cofactor">
    <cofactor evidence="1">
        <name>Zn(2+)</name>
        <dbReference type="ChEBI" id="CHEBI:29105"/>
    </cofactor>
</comment>
<evidence type="ECO:0000313" key="11">
    <source>
        <dbReference type="Proteomes" id="UP000782610"/>
    </source>
</evidence>
<protein>
    <submittedName>
        <fullName evidence="10">Nucleoside deaminase</fullName>
    </submittedName>
</protein>
<evidence type="ECO:0000256" key="1">
    <source>
        <dbReference type="ARBA" id="ARBA00001947"/>
    </source>
</evidence>
<comment type="caution">
    <text evidence="10">The sequence shown here is derived from an EMBL/GenBank/DDBJ whole genome shotgun (WGS) entry which is preliminary data.</text>
</comment>
<dbReference type="CDD" id="cd01285">
    <property type="entry name" value="nucleoside_deaminase"/>
    <property type="match status" value="1"/>
</dbReference>
<dbReference type="EMBL" id="JACRAF010000002">
    <property type="protein sequence ID" value="MBI4920163.1"/>
    <property type="molecule type" value="Genomic_DNA"/>
</dbReference>
<dbReference type="InterPro" id="IPR002125">
    <property type="entry name" value="CMP_dCMP_dom"/>
</dbReference>
<dbReference type="GO" id="GO:0005737">
    <property type="term" value="C:cytoplasm"/>
    <property type="evidence" value="ECO:0007669"/>
    <property type="project" value="UniProtKB-SubCell"/>
</dbReference>
<evidence type="ECO:0000256" key="7">
    <source>
        <dbReference type="ARBA" id="ARBA00022833"/>
    </source>
</evidence>
<dbReference type="GO" id="GO:0008270">
    <property type="term" value="F:zinc ion binding"/>
    <property type="evidence" value="ECO:0007669"/>
    <property type="project" value="InterPro"/>
</dbReference>
<dbReference type="InterPro" id="IPR016193">
    <property type="entry name" value="Cytidine_deaminase-like"/>
</dbReference>
<dbReference type="Pfam" id="PF00383">
    <property type="entry name" value="dCMP_cyt_deam_1"/>
    <property type="match status" value="1"/>
</dbReference>
<evidence type="ECO:0000256" key="4">
    <source>
        <dbReference type="ARBA" id="ARBA00022490"/>
    </source>
</evidence>
<dbReference type="GO" id="GO:0055086">
    <property type="term" value="P:nucleobase-containing small molecule metabolic process"/>
    <property type="evidence" value="ECO:0007669"/>
    <property type="project" value="UniProtKB-ARBA"/>
</dbReference>